<organism evidence="1 2">
    <name type="scientific">Leptospira barantonii</name>
    <dbReference type="NCBI Taxonomy" id="2023184"/>
    <lineage>
        <taxon>Bacteria</taxon>
        <taxon>Pseudomonadati</taxon>
        <taxon>Spirochaetota</taxon>
        <taxon>Spirochaetia</taxon>
        <taxon>Leptospirales</taxon>
        <taxon>Leptospiraceae</taxon>
        <taxon>Leptospira</taxon>
    </lineage>
</organism>
<evidence type="ECO:0000313" key="1">
    <source>
        <dbReference type="EMBL" id="PJZ58641.1"/>
    </source>
</evidence>
<evidence type="ECO:0000313" key="2">
    <source>
        <dbReference type="Proteomes" id="UP000231879"/>
    </source>
</evidence>
<accession>A0ABX4NRZ0</accession>
<reference evidence="1 2" key="1">
    <citation type="submission" date="2017-07" db="EMBL/GenBank/DDBJ databases">
        <title>Leptospira spp. isolated from tropical soils.</title>
        <authorList>
            <person name="Thibeaux R."/>
            <person name="Iraola G."/>
            <person name="Ferres I."/>
            <person name="Bierque E."/>
            <person name="Girault D."/>
            <person name="Soupe-Gilbert M.-E."/>
            <person name="Picardeau M."/>
            <person name="Goarant C."/>
        </authorList>
    </citation>
    <scope>NUCLEOTIDE SEQUENCE [LARGE SCALE GENOMIC DNA]</scope>
    <source>
        <strain evidence="1 2">FH4-C-A1</strain>
    </source>
</reference>
<proteinExistence type="predicted"/>
<comment type="caution">
    <text evidence="1">The sequence shown here is derived from an EMBL/GenBank/DDBJ whole genome shotgun (WGS) entry which is preliminary data.</text>
</comment>
<dbReference type="Proteomes" id="UP000231879">
    <property type="component" value="Unassembled WGS sequence"/>
</dbReference>
<protein>
    <submittedName>
        <fullName evidence="1">Uncharacterized protein</fullName>
    </submittedName>
</protein>
<name>A0ABX4NRZ0_9LEPT</name>
<keyword evidence="2" id="KW-1185">Reference proteome</keyword>
<gene>
    <name evidence="1" type="ORF">CH367_00870</name>
</gene>
<sequence length="62" mass="6817">MSKLNSSDGSGHPAWIADSRIFISGTASKSVLEPGFRSSCMQDSKRILYRQEGTKFKTYADA</sequence>
<dbReference type="EMBL" id="NPDS01000001">
    <property type="protein sequence ID" value="PJZ58641.1"/>
    <property type="molecule type" value="Genomic_DNA"/>
</dbReference>